<dbReference type="STRING" id="395963.Bind_1547"/>
<dbReference type="PANTHER" id="PTHR39206">
    <property type="entry name" value="SLL8004 PROTEIN"/>
    <property type="match status" value="1"/>
</dbReference>
<gene>
    <name evidence="4" type="ordered locus">Bind_1547</name>
</gene>
<dbReference type="Gene3D" id="3.40.50.300">
    <property type="entry name" value="P-loop containing nucleotide triphosphate hydrolases"/>
    <property type="match status" value="1"/>
</dbReference>
<protein>
    <recommendedName>
        <fullName evidence="3">Zeta toxin domain-containing protein</fullName>
    </recommendedName>
</protein>
<dbReference type="GO" id="GO:0016301">
    <property type="term" value="F:kinase activity"/>
    <property type="evidence" value="ECO:0007669"/>
    <property type="project" value="InterPro"/>
</dbReference>
<dbReference type="Pfam" id="PF06414">
    <property type="entry name" value="Zeta_toxin"/>
    <property type="match status" value="1"/>
</dbReference>
<evidence type="ECO:0000259" key="3">
    <source>
        <dbReference type="Pfam" id="PF06414"/>
    </source>
</evidence>
<proteinExistence type="predicted"/>
<organism evidence="4 5">
    <name type="scientific">Beijerinckia indica subsp. indica (strain ATCC 9039 / DSM 1715 / NCIMB 8712)</name>
    <dbReference type="NCBI Taxonomy" id="395963"/>
    <lineage>
        <taxon>Bacteria</taxon>
        <taxon>Pseudomonadati</taxon>
        <taxon>Pseudomonadota</taxon>
        <taxon>Alphaproteobacteria</taxon>
        <taxon>Hyphomicrobiales</taxon>
        <taxon>Beijerinckiaceae</taxon>
        <taxon>Beijerinckia</taxon>
    </lineage>
</organism>
<name>B2IB96_BEII9</name>
<evidence type="ECO:0000313" key="5">
    <source>
        <dbReference type="Proteomes" id="UP000001695"/>
    </source>
</evidence>
<dbReference type="KEGG" id="bid:Bind_1547"/>
<evidence type="ECO:0000256" key="1">
    <source>
        <dbReference type="ARBA" id="ARBA00022741"/>
    </source>
</evidence>
<evidence type="ECO:0000256" key="2">
    <source>
        <dbReference type="ARBA" id="ARBA00022840"/>
    </source>
</evidence>
<dbReference type="RefSeq" id="WP_012384537.1">
    <property type="nucleotide sequence ID" value="NC_010581.1"/>
</dbReference>
<feature type="domain" description="Zeta toxin" evidence="3">
    <location>
        <begin position="8"/>
        <end position="185"/>
    </location>
</feature>
<evidence type="ECO:0000313" key="4">
    <source>
        <dbReference type="EMBL" id="ACB95180.1"/>
    </source>
</evidence>
<dbReference type="Proteomes" id="UP000001695">
    <property type="component" value="Chromosome"/>
</dbReference>
<dbReference type="eggNOG" id="COG4185">
    <property type="taxonomic scope" value="Bacteria"/>
</dbReference>
<reference evidence="5" key="1">
    <citation type="submission" date="2008-03" db="EMBL/GenBank/DDBJ databases">
        <title>Complete sequence of chromosome of Beijerinckia indica subsp. indica ATCC 9039.</title>
        <authorList>
            <consortium name="US DOE Joint Genome Institute"/>
            <person name="Copeland A."/>
            <person name="Lucas S."/>
            <person name="Lapidus A."/>
            <person name="Glavina del Rio T."/>
            <person name="Dalin E."/>
            <person name="Tice H."/>
            <person name="Bruce D."/>
            <person name="Goodwin L."/>
            <person name="Pitluck S."/>
            <person name="LaButti K."/>
            <person name="Schmutz J."/>
            <person name="Larimer F."/>
            <person name="Land M."/>
            <person name="Hauser L."/>
            <person name="Kyrpides N."/>
            <person name="Mikhailova N."/>
            <person name="Dunfield P.F."/>
            <person name="Dedysh S.N."/>
            <person name="Liesack W."/>
            <person name="Saw J.H."/>
            <person name="Alam M."/>
            <person name="Chen Y."/>
            <person name="Murrell J.C."/>
            <person name="Richardson P."/>
        </authorList>
    </citation>
    <scope>NUCLEOTIDE SEQUENCE [LARGE SCALE GENOMIC DNA]</scope>
    <source>
        <strain evidence="5">ATCC 9039 / DSM 1715 / NCIMB 8712</strain>
    </source>
</reference>
<keyword evidence="2" id="KW-0067">ATP-binding</keyword>
<dbReference type="PANTHER" id="PTHR39206:SF1">
    <property type="entry name" value="SLL8004 PROTEIN"/>
    <property type="match status" value="1"/>
</dbReference>
<dbReference type="AlphaFoldDB" id="B2IB96"/>
<sequence>MTLAVEALLEIQEAQEATQKPLAIVLAGHNGSGKSTLWRRSLAGVLQIPLINADRMMLSILPEANSDGVLPSWATDLRDTDESWMRVAQQGVQAFVGHAMNANVPFAMETVFSHWRMANDGTVESKISLIKDMQAAGYFVLLIFVGLTNENLSILRVQTRVAEHGHAVEEAKLRSRFPRTQQAIAEALKHADASLLTDNSRTPDLAFTVCRVEIAGKVTFDCRRGEGAAPPKAISGWLDLISPPHVGPIDPLAT</sequence>
<dbReference type="EMBL" id="CP001016">
    <property type="protein sequence ID" value="ACB95180.1"/>
    <property type="molecule type" value="Genomic_DNA"/>
</dbReference>
<dbReference type="OrthoDB" id="9791543at2"/>
<keyword evidence="5" id="KW-1185">Reference proteome</keyword>
<reference evidence="4 5" key="2">
    <citation type="journal article" date="2010" name="J. Bacteriol.">
        <title>Complete genome sequence of Beijerinckia indica subsp. indica.</title>
        <authorList>
            <person name="Tamas I."/>
            <person name="Dedysh S.N."/>
            <person name="Liesack W."/>
            <person name="Stott M.B."/>
            <person name="Alam M."/>
            <person name="Murrell J.C."/>
            <person name="Dunfield P.F."/>
        </authorList>
    </citation>
    <scope>NUCLEOTIDE SEQUENCE [LARGE SCALE GENOMIC DNA]</scope>
    <source>
        <strain evidence="5">ATCC 9039 / DSM 1715 / NCIMB 8712</strain>
    </source>
</reference>
<accession>B2IB96</accession>
<keyword evidence="1" id="KW-0547">Nucleotide-binding</keyword>
<dbReference type="InterPro" id="IPR010488">
    <property type="entry name" value="Zeta_toxin_domain"/>
</dbReference>
<dbReference type="HOGENOM" id="CLU_094497_0_0_5"/>
<dbReference type="SUPFAM" id="SSF52540">
    <property type="entry name" value="P-loop containing nucleoside triphosphate hydrolases"/>
    <property type="match status" value="1"/>
</dbReference>
<dbReference type="InterPro" id="IPR027417">
    <property type="entry name" value="P-loop_NTPase"/>
</dbReference>
<dbReference type="GO" id="GO:0005524">
    <property type="term" value="F:ATP binding"/>
    <property type="evidence" value="ECO:0007669"/>
    <property type="project" value="UniProtKB-KW"/>
</dbReference>